<protein>
    <submittedName>
        <fullName evidence="2">Uncharacterized protein</fullName>
    </submittedName>
</protein>
<dbReference type="AlphaFoldDB" id="A0AAV7W499"/>
<dbReference type="EMBL" id="JANPWB010000002">
    <property type="protein sequence ID" value="KAJ1208318.1"/>
    <property type="molecule type" value="Genomic_DNA"/>
</dbReference>
<keyword evidence="3" id="KW-1185">Reference proteome</keyword>
<feature type="region of interest" description="Disordered" evidence="1">
    <location>
        <begin position="1"/>
        <end position="94"/>
    </location>
</feature>
<gene>
    <name evidence="2" type="ORF">NDU88_003704</name>
</gene>
<comment type="caution">
    <text evidence="2">The sequence shown here is derived from an EMBL/GenBank/DDBJ whole genome shotgun (WGS) entry which is preliminary data.</text>
</comment>
<evidence type="ECO:0000256" key="1">
    <source>
        <dbReference type="SAM" id="MobiDB-lite"/>
    </source>
</evidence>
<proteinExistence type="predicted"/>
<organism evidence="2 3">
    <name type="scientific">Pleurodeles waltl</name>
    <name type="common">Iberian ribbed newt</name>
    <dbReference type="NCBI Taxonomy" id="8319"/>
    <lineage>
        <taxon>Eukaryota</taxon>
        <taxon>Metazoa</taxon>
        <taxon>Chordata</taxon>
        <taxon>Craniata</taxon>
        <taxon>Vertebrata</taxon>
        <taxon>Euteleostomi</taxon>
        <taxon>Amphibia</taxon>
        <taxon>Batrachia</taxon>
        <taxon>Caudata</taxon>
        <taxon>Salamandroidea</taxon>
        <taxon>Salamandridae</taxon>
        <taxon>Pleurodelinae</taxon>
        <taxon>Pleurodeles</taxon>
    </lineage>
</organism>
<feature type="compositionally biased region" description="Basic and acidic residues" evidence="1">
    <location>
        <begin position="47"/>
        <end position="81"/>
    </location>
</feature>
<feature type="compositionally biased region" description="Acidic residues" evidence="1">
    <location>
        <begin position="33"/>
        <end position="46"/>
    </location>
</feature>
<name>A0AAV7W499_PLEWA</name>
<accession>A0AAV7W499</accession>
<evidence type="ECO:0000313" key="2">
    <source>
        <dbReference type="EMBL" id="KAJ1208318.1"/>
    </source>
</evidence>
<dbReference type="Proteomes" id="UP001066276">
    <property type="component" value="Chromosome 1_2"/>
</dbReference>
<feature type="compositionally biased region" description="Polar residues" evidence="1">
    <location>
        <begin position="1"/>
        <end position="12"/>
    </location>
</feature>
<reference evidence="2" key="1">
    <citation type="journal article" date="2022" name="bioRxiv">
        <title>Sequencing and chromosome-scale assembly of the giantPleurodeles waltlgenome.</title>
        <authorList>
            <person name="Brown T."/>
            <person name="Elewa A."/>
            <person name="Iarovenko S."/>
            <person name="Subramanian E."/>
            <person name="Araus A.J."/>
            <person name="Petzold A."/>
            <person name="Susuki M."/>
            <person name="Suzuki K.-i.T."/>
            <person name="Hayashi T."/>
            <person name="Toyoda A."/>
            <person name="Oliveira C."/>
            <person name="Osipova E."/>
            <person name="Leigh N.D."/>
            <person name="Simon A."/>
            <person name="Yun M.H."/>
        </authorList>
    </citation>
    <scope>NUCLEOTIDE SEQUENCE</scope>
    <source>
        <strain evidence="2">20211129_DDA</strain>
        <tissue evidence="2">Liver</tissue>
    </source>
</reference>
<sequence>MASPVAGTTRTDPPSGPRVLTETKREDGLQGGVEEDAEETDSEEDAERQGDREEQEDADWRHWNSGVREELPTMEGRRNPETRLQPATPQEGRG</sequence>
<evidence type="ECO:0000313" key="3">
    <source>
        <dbReference type="Proteomes" id="UP001066276"/>
    </source>
</evidence>